<evidence type="ECO:0000313" key="1">
    <source>
        <dbReference type="EMBL" id="KMQ93497.1"/>
    </source>
</evidence>
<sequence>MKSHLFNLNQADKVDARRRAIAYNFSGISPQHVFPTELVRMKYVGVEGALRMSWSTQQPEIAVPSYNIQTMTSVNRVATAMELIMTHTQSYWFASPTGFVHWVHMLSCAISFTTSSFLTINDITPRDWAGVYNKFDVAHRDMVLDTLKTSLYGGILVHHDIENLFSNISEWDLDIMADYWLLSPYSNVNWLTFSPVPSHCTQQWIEKMGLVGGAIPKGTIQLSRPSVYGHQSS</sequence>
<protein>
    <submittedName>
        <fullName evidence="1">Uncharacterized protein</fullName>
    </submittedName>
</protein>
<evidence type="ECO:0000313" key="2">
    <source>
        <dbReference type="Proteomes" id="UP000036403"/>
    </source>
</evidence>
<dbReference type="EMBL" id="LBMM01003471">
    <property type="protein sequence ID" value="KMQ93497.1"/>
    <property type="molecule type" value="Genomic_DNA"/>
</dbReference>
<name>A0A0J7KSX1_LASNI</name>
<accession>A0A0J7KSX1</accession>
<reference evidence="1 2" key="1">
    <citation type="submission" date="2015-04" db="EMBL/GenBank/DDBJ databases">
        <title>Lasius niger genome sequencing.</title>
        <authorList>
            <person name="Konorov E.A."/>
            <person name="Nikitin M.A."/>
            <person name="Kirill M.V."/>
            <person name="Chang P."/>
        </authorList>
    </citation>
    <scope>NUCLEOTIDE SEQUENCE [LARGE SCALE GENOMIC DNA]</scope>
    <source>
        <tissue evidence="1">Whole</tissue>
    </source>
</reference>
<gene>
    <name evidence="1" type="ORF">RF55_6403</name>
</gene>
<organism evidence="1 2">
    <name type="scientific">Lasius niger</name>
    <name type="common">Black garden ant</name>
    <dbReference type="NCBI Taxonomy" id="67767"/>
    <lineage>
        <taxon>Eukaryota</taxon>
        <taxon>Metazoa</taxon>
        <taxon>Ecdysozoa</taxon>
        <taxon>Arthropoda</taxon>
        <taxon>Hexapoda</taxon>
        <taxon>Insecta</taxon>
        <taxon>Pterygota</taxon>
        <taxon>Neoptera</taxon>
        <taxon>Endopterygota</taxon>
        <taxon>Hymenoptera</taxon>
        <taxon>Apocrita</taxon>
        <taxon>Aculeata</taxon>
        <taxon>Formicoidea</taxon>
        <taxon>Formicidae</taxon>
        <taxon>Formicinae</taxon>
        <taxon>Lasius</taxon>
        <taxon>Lasius</taxon>
    </lineage>
</organism>
<proteinExistence type="predicted"/>
<dbReference type="OrthoDB" id="8068276at2759"/>
<dbReference type="PaxDb" id="67767-A0A0J7KSX1"/>
<keyword evidence="2" id="KW-1185">Reference proteome</keyword>
<comment type="caution">
    <text evidence="1">The sequence shown here is derived from an EMBL/GenBank/DDBJ whole genome shotgun (WGS) entry which is preliminary data.</text>
</comment>
<dbReference type="AlphaFoldDB" id="A0A0J7KSX1"/>
<dbReference type="Proteomes" id="UP000036403">
    <property type="component" value="Unassembled WGS sequence"/>
</dbReference>